<dbReference type="RefSeq" id="WP_219002860.1">
    <property type="nucleotide sequence ID" value="NZ_CP079194.1"/>
</dbReference>
<protein>
    <recommendedName>
        <fullName evidence="4">Curlin</fullName>
    </recommendedName>
</protein>
<gene>
    <name evidence="2" type="ORF">KYE46_01095</name>
</gene>
<feature type="signal peptide" evidence="1">
    <location>
        <begin position="1"/>
        <end position="24"/>
    </location>
</feature>
<keyword evidence="1" id="KW-0732">Signal</keyword>
<evidence type="ECO:0000313" key="2">
    <source>
        <dbReference type="EMBL" id="QXT39888.1"/>
    </source>
</evidence>
<dbReference type="KEGG" id="gce:KYE46_01095"/>
<dbReference type="EMBL" id="CP079194">
    <property type="protein sequence ID" value="QXT39888.1"/>
    <property type="molecule type" value="Genomic_DNA"/>
</dbReference>
<evidence type="ECO:0000313" key="3">
    <source>
        <dbReference type="Proteomes" id="UP000825009"/>
    </source>
</evidence>
<evidence type="ECO:0000256" key="1">
    <source>
        <dbReference type="SAM" id="SignalP"/>
    </source>
</evidence>
<proteinExistence type="predicted"/>
<evidence type="ECO:0008006" key="4">
    <source>
        <dbReference type="Google" id="ProtNLM"/>
    </source>
</evidence>
<dbReference type="AlphaFoldDB" id="A0A8F6TXT3"/>
<dbReference type="Proteomes" id="UP000825009">
    <property type="component" value="Chromosome"/>
</dbReference>
<name>A0A8F6TXT3_9RHOB</name>
<keyword evidence="3" id="KW-1185">Reference proteome</keyword>
<feature type="chain" id="PRO_5034045805" description="Curlin" evidence="1">
    <location>
        <begin position="25"/>
        <end position="121"/>
    </location>
</feature>
<accession>A0A8F6TXT3</accession>
<reference evidence="2 3" key="1">
    <citation type="submission" date="2021-07" db="EMBL/GenBank/DDBJ databases">
        <title>A novel Jannaschia species isolated from marine dinoflagellate Ceratoperidinium margalefii.</title>
        <authorList>
            <person name="Jiang Y."/>
            <person name="Li Z."/>
        </authorList>
    </citation>
    <scope>NUCLEOTIDE SEQUENCE [LARGE SCALE GENOMIC DNA]</scope>
    <source>
        <strain evidence="2 3">J12C1-MA-4</strain>
    </source>
</reference>
<sequence>MFKKTFTAAALVLATASTALPVAAQQISFGVSAGNQQERDAIAGALVLYQIANGGDPVEVLTQASQGGSVGVIHQEGNGHNGSLAQGGGGNAGGVFQFGENTDAHLAQGGGEGDLVFVFGW</sequence>
<organism evidence="2 3">
    <name type="scientific">Gymnodinialimonas ceratoperidinii</name>
    <dbReference type="NCBI Taxonomy" id="2856823"/>
    <lineage>
        <taxon>Bacteria</taxon>
        <taxon>Pseudomonadati</taxon>
        <taxon>Pseudomonadota</taxon>
        <taxon>Alphaproteobacteria</taxon>
        <taxon>Rhodobacterales</taxon>
        <taxon>Paracoccaceae</taxon>
        <taxon>Gymnodinialimonas</taxon>
    </lineage>
</organism>